<dbReference type="InterPro" id="IPR002938">
    <property type="entry name" value="FAD-bd"/>
</dbReference>
<evidence type="ECO:0000256" key="3">
    <source>
        <dbReference type="ARBA" id="ARBA00023002"/>
    </source>
</evidence>
<accession>A0A4Y9XJI9</accession>
<feature type="non-terminal residue" evidence="5">
    <location>
        <position position="53"/>
    </location>
</feature>
<feature type="domain" description="FAD-binding" evidence="4">
    <location>
        <begin position="6"/>
        <end position="52"/>
    </location>
</feature>
<dbReference type="AlphaFoldDB" id="A0A4Y9XJI9"/>
<evidence type="ECO:0000256" key="1">
    <source>
        <dbReference type="ARBA" id="ARBA00022630"/>
    </source>
</evidence>
<dbReference type="OrthoDB" id="2690153at2759"/>
<dbReference type="SUPFAM" id="SSF51905">
    <property type="entry name" value="FAD/NAD(P)-binding domain"/>
    <property type="match status" value="1"/>
</dbReference>
<sequence>MTALSPILVVGSGPAGLIAALTLRKNNVPVRIIERLEQFNAGVRGPGIQPRTQ</sequence>
<dbReference type="InterPro" id="IPR036188">
    <property type="entry name" value="FAD/NAD-bd_sf"/>
</dbReference>
<protein>
    <recommendedName>
        <fullName evidence="4">FAD-binding domain-containing protein</fullName>
    </recommendedName>
</protein>
<dbReference type="Pfam" id="PF01494">
    <property type="entry name" value="FAD_binding_3"/>
    <property type="match status" value="1"/>
</dbReference>
<gene>
    <name evidence="5" type="ORF">EVG20_g11633</name>
</gene>
<name>A0A4Y9XJI9_9AGAM</name>
<evidence type="ECO:0000313" key="6">
    <source>
        <dbReference type="Proteomes" id="UP000298327"/>
    </source>
</evidence>
<proteinExistence type="predicted"/>
<dbReference type="GO" id="GO:0071949">
    <property type="term" value="F:FAD binding"/>
    <property type="evidence" value="ECO:0007669"/>
    <property type="project" value="InterPro"/>
</dbReference>
<dbReference type="GO" id="GO:0016491">
    <property type="term" value="F:oxidoreductase activity"/>
    <property type="evidence" value="ECO:0007669"/>
    <property type="project" value="UniProtKB-KW"/>
</dbReference>
<keyword evidence="3" id="KW-0560">Oxidoreductase</keyword>
<evidence type="ECO:0000313" key="5">
    <source>
        <dbReference type="EMBL" id="TFY50244.1"/>
    </source>
</evidence>
<organism evidence="5 6">
    <name type="scientific">Dentipellis fragilis</name>
    <dbReference type="NCBI Taxonomy" id="205917"/>
    <lineage>
        <taxon>Eukaryota</taxon>
        <taxon>Fungi</taxon>
        <taxon>Dikarya</taxon>
        <taxon>Basidiomycota</taxon>
        <taxon>Agaricomycotina</taxon>
        <taxon>Agaricomycetes</taxon>
        <taxon>Russulales</taxon>
        <taxon>Hericiaceae</taxon>
        <taxon>Dentipellis</taxon>
    </lineage>
</organism>
<keyword evidence="2" id="KW-0274">FAD</keyword>
<evidence type="ECO:0000259" key="4">
    <source>
        <dbReference type="Pfam" id="PF01494"/>
    </source>
</evidence>
<dbReference type="EMBL" id="SEOQ01001924">
    <property type="protein sequence ID" value="TFY50244.1"/>
    <property type="molecule type" value="Genomic_DNA"/>
</dbReference>
<reference evidence="5 6" key="1">
    <citation type="submission" date="2019-02" db="EMBL/GenBank/DDBJ databases">
        <title>Genome sequencing of the rare red list fungi Dentipellis fragilis.</title>
        <authorList>
            <person name="Buettner E."/>
            <person name="Kellner H."/>
        </authorList>
    </citation>
    <scope>NUCLEOTIDE SEQUENCE [LARGE SCALE GENOMIC DNA]</scope>
    <source>
        <strain evidence="5 6">DSM 105465</strain>
    </source>
</reference>
<dbReference type="Gene3D" id="3.50.50.60">
    <property type="entry name" value="FAD/NAD(P)-binding domain"/>
    <property type="match status" value="1"/>
</dbReference>
<dbReference type="Proteomes" id="UP000298327">
    <property type="component" value="Unassembled WGS sequence"/>
</dbReference>
<comment type="caution">
    <text evidence="5">The sequence shown here is derived from an EMBL/GenBank/DDBJ whole genome shotgun (WGS) entry which is preliminary data.</text>
</comment>
<keyword evidence="1" id="KW-0285">Flavoprotein</keyword>
<keyword evidence="6" id="KW-1185">Reference proteome</keyword>
<evidence type="ECO:0000256" key="2">
    <source>
        <dbReference type="ARBA" id="ARBA00022827"/>
    </source>
</evidence>